<dbReference type="NCBIfam" id="TIGR00089">
    <property type="entry name" value="MiaB/RimO family radical SAM methylthiotransferase"/>
    <property type="match status" value="1"/>
</dbReference>
<evidence type="ECO:0000259" key="15">
    <source>
        <dbReference type="PROSITE" id="PS51918"/>
    </source>
</evidence>
<feature type="binding site" evidence="12">
    <location>
        <position position="61"/>
    </location>
    <ligand>
        <name>[4Fe-4S] cluster</name>
        <dbReference type="ChEBI" id="CHEBI:49883"/>
        <label>1</label>
    </ligand>
</feature>
<accession>A0A8J6MVJ7</accession>
<keyword evidence="3 12" id="KW-0808">Transferase</keyword>
<dbReference type="InterPro" id="IPR006463">
    <property type="entry name" value="MiaB_methiolase"/>
</dbReference>
<evidence type="ECO:0000256" key="2">
    <source>
        <dbReference type="ARBA" id="ARBA00022485"/>
    </source>
</evidence>
<dbReference type="PANTHER" id="PTHR43020">
    <property type="entry name" value="CDK5 REGULATORY SUBUNIT-ASSOCIATED PROTEIN 1"/>
    <property type="match status" value="1"/>
</dbReference>
<dbReference type="InterPro" id="IPR007197">
    <property type="entry name" value="rSAM"/>
</dbReference>
<evidence type="ECO:0000256" key="4">
    <source>
        <dbReference type="ARBA" id="ARBA00022691"/>
    </source>
</evidence>
<dbReference type="GO" id="GO:0035597">
    <property type="term" value="F:tRNA-2-methylthio-N(6)-dimethylallyladenosine(37) synthase activity"/>
    <property type="evidence" value="ECO:0007669"/>
    <property type="project" value="UniProtKB-EC"/>
</dbReference>
<evidence type="ECO:0000256" key="7">
    <source>
        <dbReference type="ARBA" id="ARBA00023014"/>
    </source>
</evidence>
<keyword evidence="12" id="KW-0963">Cytoplasm</keyword>
<comment type="similarity">
    <text evidence="12">Belongs to the methylthiotransferase family. MiaB subfamily.</text>
</comment>
<comment type="subunit">
    <text evidence="12">Monomer.</text>
</comment>
<evidence type="ECO:0000256" key="6">
    <source>
        <dbReference type="ARBA" id="ARBA00023004"/>
    </source>
</evidence>
<dbReference type="PANTHER" id="PTHR43020:SF2">
    <property type="entry name" value="MITOCHONDRIAL TRNA METHYLTHIOTRANSFERASE CDK5RAP1"/>
    <property type="match status" value="1"/>
</dbReference>
<dbReference type="GO" id="GO:0005829">
    <property type="term" value="C:cytosol"/>
    <property type="evidence" value="ECO:0007669"/>
    <property type="project" value="TreeGrafter"/>
</dbReference>
<evidence type="ECO:0000256" key="5">
    <source>
        <dbReference type="ARBA" id="ARBA00022723"/>
    </source>
</evidence>
<dbReference type="GO" id="GO:0051539">
    <property type="term" value="F:4 iron, 4 sulfur cluster binding"/>
    <property type="evidence" value="ECO:0007669"/>
    <property type="project" value="UniProtKB-UniRule"/>
</dbReference>
<dbReference type="SFLD" id="SFLDF00273">
    <property type="entry name" value="(dimethylallyl)adenosine_tRNA"/>
    <property type="match status" value="1"/>
</dbReference>
<dbReference type="CDD" id="cd01335">
    <property type="entry name" value="Radical_SAM"/>
    <property type="match status" value="1"/>
</dbReference>
<keyword evidence="6 12" id="KW-0408">Iron</keyword>
<evidence type="ECO:0000256" key="11">
    <source>
        <dbReference type="ARBA" id="ARBA00081141"/>
    </source>
</evidence>
<keyword evidence="5 12" id="KW-0479">Metal-binding</keyword>
<dbReference type="InterPro" id="IPR023404">
    <property type="entry name" value="rSAM_horseshoe"/>
</dbReference>
<feature type="domain" description="Radical SAM core" evidence="15">
    <location>
        <begin position="156"/>
        <end position="387"/>
    </location>
</feature>
<dbReference type="Gene3D" id="3.80.30.20">
    <property type="entry name" value="tm_1862 like domain"/>
    <property type="match status" value="1"/>
</dbReference>
<dbReference type="InterPro" id="IPR038135">
    <property type="entry name" value="Methylthiotransferase_N_sf"/>
</dbReference>
<sequence length="452" mass="51222">MKKISTLGTSNFSHFRHFYIKTMGCQMNDYDSDYLAQFLVNNGFSPVNTPENADLILINTCAVRAKPEQKAYSFLGRMSSIKKGNPDLTIGMVGCLAQLKGPELLKRFPQLDLVIGPRELGRFKKILEKIDRNSGKIVATRLDLAPPQPVPCKGYFHKRITNHVSIMEGCNNFCSYCIVPYVRGREISRSPDEIVAEAKNLLSEGIREITLLGQNVNSYLWEGKKSKWGFPALLNELSRLNGLLRLRFTTSHPKDLSDDLIHSFCHIKNLCHHIHLPFQAGSNRILKLMKRGYTRENYLELIDKLRKMIPDIAITSDVMVGFPGESDEDFELTMDLVRRVEFDSLFSFKYSDRKGTVAEKMDGKIDKTVKSSRLNILQDLQKKITLKKNKALEGIQLEVLVEGPSKRVGQLTGRTASHKVVNFNSNNSRIGRLCTVTIKHSFLNSLRGEVVE</sequence>
<dbReference type="AlphaFoldDB" id="A0A8J6MVJ7"/>
<feature type="binding site" evidence="12">
    <location>
        <position position="95"/>
    </location>
    <ligand>
        <name>[4Fe-4S] cluster</name>
        <dbReference type="ChEBI" id="CHEBI:49883"/>
        <label>1</label>
    </ligand>
</feature>
<evidence type="ECO:0000313" key="16">
    <source>
        <dbReference type="EMBL" id="MBC8176173.1"/>
    </source>
</evidence>
<dbReference type="EC" id="2.8.4.3" evidence="8 12"/>
<comment type="caution">
    <text evidence="16">The sequence shown here is derived from an EMBL/GenBank/DDBJ whole genome shotgun (WGS) entry which is preliminary data.</text>
</comment>
<dbReference type="GO" id="GO:0046872">
    <property type="term" value="F:metal ion binding"/>
    <property type="evidence" value="ECO:0007669"/>
    <property type="project" value="UniProtKB-KW"/>
</dbReference>
<dbReference type="InterPro" id="IPR020612">
    <property type="entry name" value="Methylthiotransferase_CS"/>
</dbReference>
<keyword evidence="4 12" id="KW-0949">S-adenosyl-L-methionine</keyword>
<evidence type="ECO:0000259" key="13">
    <source>
        <dbReference type="PROSITE" id="PS50926"/>
    </source>
</evidence>
<evidence type="ECO:0000256" key="1">
    <source>
        <dbReference type="ARBA" id="ARBA00003234"/>
    </source>
</evidence>
<dbReference type="PROSITE" id="PS01278">
    <property type="entry name" value="MTTASE_RADICAL"/>
    <property type="match status" value="1"/>
</dbReference>
<organism evidence="16 17">
    <name type="scientific">Candidatus Desulfacyla euxinica</name>
    <dbReference type="NCBI Taxonomy" id="2841693"/>
    <lineage>
        <taxon>Bacteria</taxon>
        <taxon>Deltaproteobacteria</taxon>
        <taxon>Candidatus Desulfacyla</taxon>
    </lineage>
</organism>
<dbReference type="InterPro" id="IPR058240">
    <property type="entry name" value="rSAM_sf"/>
</dbReference>
<protein>
    <recommendedName>
        <fullName evidence="9 12">tRNA-2-methylthio-N(6)-dimethylallyladenosine synthase</fullName>
        <ecNumber evidence="8 12">2.8.4.3</ecNumber>
    </recommendedName>
    <alternativeName>
        <fullName evidence="11 12">(Dimethylallyl)adenosine tRNA methylthiotransferase MiaB</fullName>
    </alternativeName>
    <alternativeName>
        <fullName evidence="10 12">tRNA-i(6)A37 methylthiotransferase</fullName>
    </alternativeName>
</protein>
<name>A0A8J6MVJ7_9DELT</name>
<dbReference type="PROSITE" id="PS50926">
    <property type="entry name" value="TRAM"/>
    <property type="match status" value="1"/>
</dbReference>
<dbReference type="InterPro" id="IPR005839">
    <property type="entry name" value="Methylthiotransferase"/>
</dbReference>
<dbReference type="EMBL" id="JACNJD010000103">
    <property type="protein sequence ID" value="MBC8176173.1"/>
    <property type="molecule type" value="Genomic_DNA"/>
</dbReference>
<dbReference type="Pfam" id="PF01938">
    <property type="entry name" value="TRAM"/>
    <property type="match status" value="1"/>
</dbReference>
<dbReference type="NCBIfam" id="TIGR01574">
    <property type="entry name" value="miaB-methiolase"/>
    <property type="match status" value="1"/>
</dbReference>
<dbReference type="InterPro" id="IPR006638">
    <property type="entry name" value="Elp3/MiaA/NifB-like_rSAM"/>
</dbReference>
<dbReference type="SMART" id="SM00729">
    <property type="entry name" value="Elp3"/>
    <property type="match status" value="1"/>
</dbReference>
<comment type="function">
    <text evidence="1 12">Catalyzes the methylthiolation of N6-(dimethylallyl)adenosine (i(6)A), leading to the formation of 2-methylthio-N6-(dimethylallyl)adenosine (ms(2)i(6)A) at position 37 in tRNAs that read codons beginning with uridine.</text>
</comment>
<dbReference type="PROSITE" id="PS51449">
    <property type="entry name" value="MTTASE_N"/>
    <property type="match status" value="1"/>
</dbReference>
<dbReference type="InterPro" id="IPR013848">
    <property type="entry name" value="Methylthiotransferase_N"/>
</dbReference>
<dbReference type="SFLD" id="SFLDS00029">
    <property type="entry name" value="Radical_SAM"/>
    <property type="match status" value="1"/>
</dbReference>
<dbReference type="Proteomes" id="UP000650524">
    <property type="component" value="Unassembled WGS sequence"/>
</dbReference>
<dbReference type="SUPFAM" id="SSF102114">
    <property type="entry name" value="Radical SAM enzymes"/>
    <property type="match status" value="1"/>
</dbReference>
<evidence type="ECO:0000259" key="14">
    <source>
        <dbReference type="PROSITE" id="PS51449"/>
    </source>
</evidence>
<dbReference type="Pfam" id="PF04055">
    <property type="entry name" value="Radical_SAM"/>
    <property type="match status" value="1"/>
</dbReference>
<evidence type="ECO:0000256" key="3">
    <source>
        <dbReference type="ARBA" id="ARBA00022679"/>
    </source>
</evidence>
<dbReference type="PROSITE" id="PS51918">
    <property type="entry name" value="RADICAL_SAM"/>
    <property type="match status" value="1"/>
</dbReference>
<keyword evidence="7 12" id="KW-0411">Iron-sulfur</keyword>
<dbReference type="FunFam" id="3.80.30.20:FF:000001">
    <property type="entry name" value="tRNA-2-methylthio-N(6)-dimethylallyladenosine synthase 2"/>
    <property type="match status" value="1"/>
</dbReference>
<comment type="subcellular location">
    <subcellularLocation>
        <location evidence="12">Cytoplasm</location>
    </subcellularLocation>
</comment>
<evidence type="ECO:0000256" key="10">
    <source>
        <dbReference type="ARBA" id="ARBA00080698"/>
    </source>
</evidence>
<evidence type="ECO:0000256" key="9">
    <source>
        <dbReference type="ARBA" id="ARBA00068570"/>
    </source>
</evidence>
<keyword evidence="12" id="KW-0819">tRNA processing</keyword>
<dbReference type="HAMAP" id="MF_01864">
    <property type="entry name" value="tRNA_metthiotr_MiaB"/>
    <property type="match status" value="1"/>
</dbReference>
<comment type="cofactor">
    <cofactor evidence="12">
        <name>[4Fe-4S] cluster</name>
        <dbReference type="ChEBI" id="CHEBI:49883"/>
    </cofactor>
    <text evidence="12">Binds 2 [4Fe-4S] clusters. One cluster is coordinated with 3 cysteines and an exchangeable S-adenosyl-L-methionine.</text>
</comment>
<feature type="domain" description="MTTase N-terminal" evidence="14">
    <location>
        <begin position="16"/>
        <end position="132"/>
    </location>
</feature>
<feature type="binding site" evidence="12">
    <location>
        <position position="170"/>
    </location>
    <ligand>
        <name>[4Fe-4S] cluster</name>
        <dbReference type="ChEBI" id="CHEBI:49883"/>
        <label>2</label>
        <note>4Fe-4S-S-AdoMet</note>
    </ligand>
</feature>
<dbReference type="SFLD" id="SFLDG01061">
    <property type="entry name" value="methylthiotransferase"/>
    <property type="match status" value="1"/>
</dbReference>
<reference evidence="16 17" key="1">
    <citation type="submission" date="2020-08" db="EMBL/GenBank/DDBJ databases">
        <title>Bridging the membrane lipid divide: bacteria of the FCB group superphylum have the potential to synthesize archaeal ether lipids.</title>
        <authorList>
            <person name="Villanueva L."/>
            <person name="Von Meijenfeldt F.A.B."/>
            <person name="Westbye A.B."/>
            <person name="Yadav S."/>
            <person name="Hopmans E.C."/>
            <person name="Dutilh B.E."/>
            <person name="Sinninghe Damste J.S."/>
        </authorList>
    </citation>
    <scope>NUCLEOTIDE SEQUENCE [LARGE SCALE GENOMIC DNA]</scope>
    <source>
        <strain evidence="16">NIOZ-UU27</strain>
    </source>
</reference>
<gene>
    <name evidence="12 16" type="primary">miaB</name>
    <name evidence="16" type="ORF">H8E19_02110</name>
</gene>
<evidence type="ECO:0000313" key="17">
    <source>
        <dbReference type="Proteomes" id="UP000650524"/>
    </source>
</evidence>
<evidence type="ECO:0000256" key="12">
    <source>
        <dbReference type="HAMAP-Rule" id="MF_01864"/>
    </source>
</evidence>
<feature type="domain" description="TRAM" evidence="13">
    <location>
        <begin position="390"/>
        <end position="452"/>
    </location>
</feature>
<dbReference type="FunFam" id="3.40.50.12160:FF:000003">
    <property type="entry name" value="CDK5 regulatory subunit-associated protein 1"/>
    <property type="match status" value="1"/>
</dbReference>
<dbReference type="Pfam" id="PF00919">
    <property type="entry name" value="UPF0004"/>
    <property type="match status" value="1"/>
</dbReference>
<evidence type="ECO:0000256" key="8">
    <source>
        <dbReference type="ARBA" id="ARBA00033765"/>
    </source>
</evidence>
<comment type="catalytic activity">
    <reaction evidence="12">
        <text>N(6)-dimethylallyladenosine(37) in tRNA + (sulfur carrier)-SH + AH2 + 2 S-adenosyl-L-methionine = 2-methylsulfanyl-N(6)-dimethylallyladenosine(37) in tRNA + (sulfur carrier)-H + 5'-deoxyadenosine + L-methionine + A + S-adenosyl-L-homocysteine + 2 H(+)</text>
        <dbReference type="Rhea" id="RHEA:37067"/>
        <dbReference type="Rhea" id="RHEA-COMP:10375"/>
        <dbReference type="Rhea" id="RHEA-COMP:10376"/>
        <dbReference type="Rhea" id="RHEA-COMP:14737"/>
        <dbReference type="Rhea" id="RHEA-COMP:14739"/>
        <dbReference type="ChEBI" id="CHEBI:13193"/>
        <dbReference type="ChEBI" id="CHEBI:15378"/>
        <dbReference type="ChEBI" id="CHEBI:17319"/>
        <dbReference type="ChEBI" id="CHEBI:17499"/>
        <dbReference type="ChEBI" id="CHEBI:29917"/>
        <dbReference type="ChEBI" id="CHEBI:57844"/>
        <dbReference type="ChEBI" id="CHEBI:57856"/>
        <dbReference type="ChEBI" id="CHEBI:59789"/>
        <dbReference type="ChEBI" id="CHEBI:64428"/>
        <dbReference type="ChEBI" id="CHEBI:74415"/>
        <dbReference type="ChEBI" id="CHEBI:74417"/>
        <dbReference type="EC" id="2.8.4.3"/>
    </reaction>
</comment>
<dbReference type="InterPro" id="IPR002792">
    <property type="entry name" value="TRAM_dom"/>
</dbReference>
<feature type="binding site" evidence="12">
    <location>
        <position position="177"/>
    </location>
    <ligand>
        <name>[4Fe-4S] cluster</name>
        <dbReference type="ChEBI" id="CHEBI:49883"/>
        <label>2</label>
        <note>4Fe-4S-S-AdoMet</note>
    </ligand>
</feature>
<feature type="binding site" evidence="12">
    <location>
        <position position="25"/>
    </location>
    <ligand>
        <name>[4Fe-4S] cluster</name>
        <dbReference type="ChEBI" id="CHEBI:49883"/>
        <label>1</label>
    </ligand>
</feature>
<feature type="binding site" evidence="12">
    <location>
        <position position="174"/>
    </location>
    <ligand>
        <name>[4Fe-4S] cluster</name>
        <dbReference type="ChEBI" id="CHEBI:49883"/>
        <label>2</label>
        <note>4Fe-4S-S-AdoMet</note>
    </ligand>
</feature>
<keyword evidence="2 12" id="KW-0004">4Fe-4S</keyword>
<dbReference type="SFLD" id="SFLDG01082">
    <property type="entry name" value="B12-binding_domain_containing"/>
    <property type="match status" value="1"/>
</dbReference>
<dbReference type="Gene3D" id="3.40.50.12160">
    <property type="entry name" value="Methylthiotransferase, N-terminal domain"/>
    <property type="match status" value="1"/>
</dbReference>
<proteinExistence type="inferred from homology"/>